<dbReference type="EMBL" id="SRLO01001895">
    <property type="protein sequence ID" value="TNN34754.1"/>
    <property type="molecule type" value="Genomic_DNA"/>
</dbReference>
<comment type="caution">
    <text evidence="1">The sequence shown here is derived from an EMBL/GenBank/DDBJ whole genome shotgun (WGS) entry which is preliminary data.</text>
</comment>
<gene>
    <name evidence="1" type="ORF">EYF80_055076</name>
</gene>
<evidence type="ECO:0000313" key="1">
    <source>
        <dbReference type="EMBL" id="TNN34754.1"/>
    </source>
</evidence>
<reference evidence="1 2" key="1">
    <citation type="submission" date="2019-03" db="EMBL/GenBank/DDBJ databases">
        <title>First draft genome of Liparis tanakae, snailfish: a comprehensive survey of snailfish specific genes.</title>
        <authorList>
            <person name="Kim W."/>
            <person name="Song I."/>
            <person name="Jeong J.-H."/>
            <person name="Kim D."/>
            <person name="Kim S."/>
            <person name="Ryu S."/>
            <person name="Song J.Y."/>
            <person name="Lee S.K."/>
        </authorList>
    </citation>
    <scope>NUCLEOTIDE SEQUENCE [LARGE SCALE GENOMIC DNA]</scope>
    <source>
        <tissue evidence="1">Muscle</tissue>
    </source>
</reference>
<organism evidence="1 2">
    <name type="scientific">Liparis tanakae</name>
    <name type="common">Tanaka's snailfish</name>
    <dbReference type="NCBI Taxonomy" id="230148"/>
    <lineage>
        <taxon>Eukaryota</taxon>
        <taxon>Metazoa</taxon>
        <taxon>Chordata</taxon>
        <taxon>Craniata</taxon>
        <taxon>Vertebrata</taxon>
        <taxon>Euteleostomi</taxon>
        <taxon>Actinopterygii</taxon>
        <taxon>Neopterygii</taxon>
        <taxon>Teleostei</taxon>
        <taxon>Neoteleostei</taxon>
        <taxon>Acanthomorphata</taxon>
        <taxon>Eupercaria</taxon>
        <taxon>Perciformes</taxon>
        <taxon>Cottioidei</taxon>
        <taxon>Cottales</taxon>
        <taxon>Liparidae</taxon>
        <taxon>Liparis</taxon>
    </lineage>
</organism>
<dbReference type="Proteomes" id="UP000314294">
    <property type="component" value="Unassembled WGS sequence"/>
</dbReference>
<dbReference type="AlphaFoldDB" id="A0A4Z2F243"/>
<accession>A0A4Z2F243</accession>
<keyword evidence="2" id="KW-1185">Reference proteome</keyword>
<evidence type="ECO:0000313" key="2">
    <source>
        <dbReference type="Proteomes" id="UP000314294"/>
    </source>
</evidence>
<sequence>MKRSGSGGVGGRLKYFNSRPDGEVRKPINVEPLRRWLIRPAAAVAAVVALEAEVIQTEAVKVAEPPNTIMNGGLEDGHLNTLIEDFFLIYKQPMNHALLYWDTEDYHVLM</sequence>
<protein>
    <submittedName>
        <fullName evidence="1">Uncharacterized protein</fullName>
    </submittedName>
</protein>
<proteinExistence type="predicted"/>
<name>A0A4Z2F243_9TELE</name>